<keyword evidence="3 8" id="KW-0489">Methyltransferase</keyword>
<gene>
    <name evidence="11" type="ORF">H8K26_00870</name>
</gene>
<dbReference type="InterPro" id="IPR036217">
    <property type="entry name" value="MethylDNA_cys_MeTrfase_DNAb"/>
</dbReference>
<keyword evidence="4 8" id="KW-0808">Transferase</keyword>
<dbReference type="Pfam" id="PF02870">
    <property type="entry name" value="Methyltransf_1N"/>
    <property type="match status" value="1"/>
</dbReference>
<evidence type="ECO:0000256" key="3">
    <source>
        <dbReference type="ARBA" id="ARBA00022603"/>
    </source>
</evidence>
<comment type="subcellular location">
    <subcellularLocation>
        <location evidence="8">Cytoplasm</location>
    </subcellularLocation>
</comment>
<organism evidence="11 12">
    <name type="scientific">Undibacterium aquatile</name>
    <dbReference type="NCBI Taxonomy" id="1537398"/>
    <lineage>
        <taxon>Bacteria</taxon>
        <taxon>Pseudomonadati</taxon>
        <taxon>Pseudomonadota</taxon>
        <taxon>Betaproteobacteria</taxon>
        <taxon>Burkholderiales</taxon>
        <taxon>Oxalobacteraceae</taxon>
        <taxon>Undibacterium</taxon>
    </lineage>
</organism>
<evidence type="ECO:0000256" key="5">
    <source>
        <dbReference type="ARBA" id="ARBA00022763"/>
    </source>
</evidence>
<dbReference type="Pfam" id="PF01035">
    <property type="entry name" value="DNA_binding_1"/>
    <property type="match status" value="1"/>
</dbReference>
<reference evidence="11 12" key="1">
    <citation type="submission" date="2020-08" db="EMBL/GenBank/DDBJ databases">
        <title>Novel species isolated from subtropical streams in China.</title>
        <authorList>
            <person name="Lu H."/>
        </authorList>
    </citation>
    <scope>NUCLEOTIDE SEQUENCE [LARGE SCALE GENOMIC DNA]</scope>
    <source>
        <strain evidence="11 12">CCTCC AB 2015119</strain>
    </source>
</reference>
<dbReference type="PANTHER" id="PTHR10815">
    <property type="entry name" value="METHYLATED-DNA--PROTEIN-CYSTEINE METHYLTRANSFERASE"/>
    <property type="match status" value="1"/>
</dbReference>
<dbReference type="EMBL" id="JACOFT010000001">
    <property type="protein sequence ID" value="MBC3809978.1"/>
    <property type="molecule type" value="Genomic_DNA"/>
</dbReference>
<feature type="domain" description="Methylated-DNA-[protein]-cysteine S-methyltransferase DNA binding" evidence="9">
    <location>
        <begin position="77"/>
        <end position="156"/>
    </location>
</feature>
<dbReference type="CDD" id="cd06445">
    <property type="entry name" value="ATase"/>
    <property type="match status" value="1"/>
</dbReference>
<comment type="function">
    <text evidence="8">Involved in the cellular defense against the biological effects of O6-methylguanine (O6-MeG) and O4-methylthymine (O4-MeT) in DNA. Repairs the methylated nucleobase in DNA by stoichiometrically transferring the methyl group to a cysteine residue in the enzyme. This is a suicide reaction: the enzyme is irreversibly inactivated.</text>
</comment>
<evidence type="ECO:0000256" key="8">
    <source>
        <dbReference type="HAMAP-Rule" id="MF_00772"/>
    </source>
</evidence>
<comment type="caution">
    <text evidence="11">The sequence shown here is derived from an EMBL/GenBank/DDBJ whole genome shotgun (WGS) entry which is preliminary data.</text>
</comment>
<accession>A0ABR6XBB1</accession>
<dbReference type="PANTHER" id="PTHR10815:SF5">
    <property type="entry name" value="METHYLATED-DNA--PROTEIN-CYSTEINE METHYLTRANSFERASE"/>
    <property type="match status" value="1"/>
</dbReference>
<feature type="domain" description="Methylguanine DNA methyltransferase ribonuclease-like" evidence="10">
    <location>
        <begin position="1"/>
        <end position="71"/>
    </location>
</feature>
<dbReference type="SUPFAM" id="SSF46767">
    <property type="entry name" value="Methylated DNA-protein cysteine methyltransferase, C-terminal domain"/>
    <property type="match status" value="1"/>
</dbReference>
<comment type="catalytic activity">
    <reaction evidence="7 8">
        <text>a 6-O-methyl-2'-deoxyguanosine in DNA + L-cysteinyl-[protein] = S-methyl-L-cysteinyl-[protein] + a 2'-deoxyguanosine in DNA</text>
        <dbReference type="Rhea" id="RHEA:24000"/>
        <dbReference type="Rhea" id="RHEA-COMP:10131"/>
        <dbReference type="Rhea" id="RHEA-COMP:10132"/>
        <dbReference type="Rhea" id="RHEA-COMP:11367"/>
        <dbReference type="Rhea" id="RHEA-COMP:11368"/>
        <dbReference type="ChEBI" id="CHEBI:29950"/>
        <dbReference type="ChEBI" id="CHEBI:82612"/>
        <dbReference type="ChEBI" id="CHEBI:85445"/>
        <dbReference type="ChEBI" id="CHEBI:85448"/>
        <dbReference type="EC" id="2.1.1.63"/>
    </reaction>
</comment>
<dbReference type="InterPro" id="IPR036631">
    <property type="entry name" value="MGMT_N_sf"/>
</dbReference>
<dbReference type="HAMAP" id="MF_00772">
    <property type="entry name" value="OGT"/>
    <property type="match status" value="1"/>
</dbReference>
<dbReference type="InterPro" id="IPR036388">
    <property type="entry name" value="WH-like_DNA-bd_sf"/>
</dbReference>
<dbReference type="SUPFAM" id="SSF53155">
    <property type="entry name" value="Methylated DNA-protein cysteine methyltransferase domain"/>
    <property type="match status" value="1"/>
</dbReference>
<keyword evidence="6 8" id="KW-0234">DNA repair</keyword>
<dbReference type="Proteomes" id="UP000637632">
    <property type="component" value="Unassembled WGS sequence"/>
</dbReference>
<evidence type="ECO:0000256" key="6">
    <source>
        <dbReference type="ARBA" id="ARBA00023204"/>
    </source>
</evidence>
<evidence type="ECO:0000256" key="7">
    <source>
        <dbReference type="ARBA" id="ARBA00049348"/>
    </source>
</evidence>
<dbReference type="Gene3D" id="3.30.160.70">
    <property type="entry name" value="Methylated DNA-protein cysteine methyltransferase domain"/>
    <property type="match status" value="1"/>
</dbReference>
<evidence type="ECO:0000313" key="12">
    <source>
        <dbReference type="Proteomes" id="UP000637632"/>
    </source>
</evidence>
<dbReference type="PROSITE" id="PS00374">
    <property type="entry name" value="MGMT"/>
    <property type="match status" value="1"/>
</dbReference>
<dbReference type="InterPro" id="IPR023546">
    <property type="entry name" value="MGMT"/>
</dbReference>
<comment type="catalytic activity">
    <reaction evidence="1 8">
        <text>a 4-O-methyl-thymidine in DNA + L-cysteinyl-[protein] = a thymidine in DNA + S-methyl-L-cysteinyl-[protein]</text>
        <dbReference type="Rhea" id="RHEA:53428"/>
        <dbReference type="Rhea" id="RHEA-COMP:10131"/>
        <dbReference type="Rhea" id="RHEA-COMP:10132"/>
        <dbReference type="Rhea" id="RHEA-COMP:13555"/>
        <dbReference type="Rhea" id="RHEA-COMP:13556"/>
        <dbReference type="ChEBI" id="CHEBI:29950"/>
        <dbReference type="ChEBI" id="CHEBI:82612"/>
        <dbReference type="ChEBI" id="CHEBI:137386"/>
        <dbReference type="ChEBI" id="CHEBI:137387"/>
        <dbReference type="EC" id="2.1.1.63"/>
    </reaction>
</comment>
<dbReference type="InterPro" id="IPR014048">
    <property type="entry name" value="MethylDNA_cys_MeTrfase_DNA-bd"/>
</dbReference>
<dbReference type="RefSeq" id="WP_190476658.1">
    <property type="nucleotide sequence ID" value="NZ_JACOFT010000001.1"/>
</dbReference>
<keyword evidence="2 8" id="KW-0963">Cytoplasm</keyword>
<protein>
    <recommendedName>
        <fullName evidence="8">Methylated-DNA--protein-cysteine methyltransferase</fullName>
        <ecNumber evidence="8">2.1.1.63</ecNumber>
    </recommendedName>
    <alternativeName>
        <fullName evidence="8">6-O-methylguanine-DNA methyltransferase</fullName>
        <shortName evidence="8">MGMT</shortName>
    </alternativeName>
    <alternativeName>
        <fullName evidence="8">O-6-methylguanine-DNA-alkyltransferase</fullName>
    </alternativeName>
</protein>
<comment type="similarity">
    <text evidence="8">Belongs to the MGMT family.</text>
</comment>
<name>A0ABR6XBB1_9BURK</name>
<proteinExistence type="inferred from homology"/>
<evidence type="ECO:0000256" key="1">
    <source>
        <dbReference type="ARBA" id="ARBA00001286"/>
    </source>
</evidence>
<dbReference type="Gene3D" id="1.10.10.10">
    <property type="entry name" value="Winged helix-like DNA-binding domain superfamily/Winged helix DNA-binding domain"/>
    <property type="match status" value="1"/>
</dbReference>
<evidence type="ECO:0000259" key="9">
    <source>
        <dbReference type="Pfam" id="PF01035"/>
    </source>
</evidence>
<feature type="active site" description="Nucleophile; methyl group acceptor" evidence="8">
    <location>
        <position position="128"/>
    </location>
</feature>
<evidence type="ECO:0000256" key="4">
    <source>
        <dbReference type="ARBA" id="ARBA00022679"/>
    </source>
</evidence>
<evidence type="ECO:0000256" key="2">
    <source>
        <dbReference type="ARBA" id="ARBA00022490"/>
    </source>
</evidence>
<keyword evidence="5 8" id="KW-0227">DNA damage</keyword>
<dbReference type="EC" id="2.1.1.63" evidence="8"/>
<sequence length="167" mass="18268">MKYTEFNSPLGVLCLAASDIGLSGVYFEQHRHFKGIQGWQLVPEHPVLQLSTQQLQEYFAGQRQHFDLPLDMSSGTPFQQSVWRALQQIPFGQTCSYGALAASINKLSAVRAVGAANGRNPLSIIVPCHRVIAANGALTGYAGGLKNKQALLQFEADKSRHQSPLFT</sequence>
<dbReference type="NCBIfam" id="TIGR00589">
    <property type="entry name" value="ogt"/>
    <property type="match status" value="1"/>
</dbReference>
<dbReference type="InterPro" id="IPR001497">
    <property type="entry name" value="MethylDNA_cys_MeTrfase_AS"/>
</dbReference>
<keyword evidence="12" id="KW-1185">Reference proteome</keyword>
<comment type="miscellaneous">
    <text evidence="8">This enzyme catalyzes only one turnover and therefore is not strictly catalytic. According to one definition, an enzyme is a biocatalyst that acts repeatedly and over many reaction cycles.</text>
</comment>
<evidence type="ECO:0000313" key="11">
    <source>
        <dbReference type="EMBL" id="MBC3809978.1"/>
    </source>
</evidence>
<dbReference type="InterPro" id="IPR008332">
    <property type="entry name" value="MethylG_MeTrfase_N"/>
</dbReference>
<evidence type="ECO:0000259" key="10">
    <source>
        <dbReference type="Pfam" id="PF02870"/>
    </source>
</evidence>